<organism evidence="2 3">
    <name type="scientific">Eschrichtius robustus</name>
    <name type="common">California gray whale</name>
    <name type="synonym">Eschrichtius gibbosus</name>
    <dbReference type="NCBI Taxonomy" id="9764"/>
    <lineage>
        <taxon>Eukaryota</taxon>
        <taxon>Metazoa</taxon>
        <taxon>Chordata</taxon>
        <taxon>Craniata</taxon>
        <taxon>Vertebrata</taxon>
        <taxon>Euteleostomi</taxon>
        <taxon>Mammalia</taxon>
        <taxon>Eutheria</taxon>
        <taxon>Laurasiatheria</taxon>
        <taxon>Artiodactyla</taxon>
        <taxon>Whippomorpha</taxon>
        <taxon>Cetacea</taxon>
        <taxon>Mysticeti</taxon>
        <taxon>Eschrichtiidae</taxon>
        <taxon>Eschrichtius</taxon>
    </lineage>
</organism>
<protein>
    <submittedName>
        <fullName evidence="2">Uncharacterized protein</fullName>
    </submittedName>
</protein>
<sequence length="92" mass="10087">MAPNPCAVGCRYGQGAGMRLVREERAGRCVTSVVRWRRRSHGGRRRQRRRRLGRLRREATVSGSHAPGPAPAPRDGAPSSPGSGLRTMGEQR</sequence>
<dbReference type="AlphaFoldDB" id="A0AB34GKS6"/>
<dbReference type="Proteomes" id="UP001159641">
    <property type="component" value="Unassembled WGS sequence"/>
</dbReference>
<evidence type="ECO:0000313" key="3">
    <source>
        <dbReference type="Proteomes" id="UP001159641"/>
    </source>
</evidence>
<evidence type="ECO:0000313" key="2">
    <source>
        <dbReference type="EMBL" id="KAJ8779878.1"/>
    </source>
</evidence>
<evidence type="ECO:0000256" key="1">
    <source>
        <dbReference type="SAM" id="MobiDB-lite"/>
    </source>
</evidence>
<gene>
    <name evidence="2" type="ORF">J1605_012168</name>
</gene>
<dbReference type="EMBL" id="JAIQCJ010002203">
    <property type="protein sequence ID" value="KAJ8779878.1"/>
    <property type="molecule type" value="Genomic_DNA"/>
</dbReference>
<comment type="caution">
    <text evidence="2">The sequence shown here is derived from an EMBL/GenBank/DDBJ whole genome shotgun (WGS) entry which is preliminary data.</text>
</comment>
<feature type="compositionally biased region" description="Basic residues" evidence="1">
    <location>
        <begin position="37"/>
        <end position="54"/>
    </location>
</feature>
<feature type="region of interest" description="Disordered" evidence="1">
    <location>
        <begin position="37"/>
        <end position="92"/>
    </location>
</feature>
<proteinExistence type="predicted"/>
<name>A0AB34GKS6_ESCRO</name>
<keyword evidence="3" id="KW-1185">Reference proteome</keyword>
<accession>A0AB34GKS6</accession>
<reference evidence="2 3" key="1">
    <citation type="submission" date="2022-11" db="EMBL/GenBank/DDBJ databases">
        <title>Whole genome sequence of Eschrichtius robustus ER-17-0199.</title>
        <authorList>
            <person name="Bruniche-Olsen A."/>
            <person name="Black A.N."/>
            <person name="Fields C.J."/>
            <person name="Walden K."/>
            <person name="Dewoody J.A."/>
        </authorList>
    </citation>
    <scope>NUCLEOTIDE SEQUENCE [LARGE SCALE GENOMIC DNA]</scope>
    <source>
        <strain evidence="2">ER-17-0199</strain>
        <tissue evidence="2">Blubber</tissue>
    </source>
</reference>
<feature type="compositionally biased region" description="Low complexity" evidence="1">
    <location>
        <begin position="73"/>
        <end position="84"/>
    </location>
</feature>